<evidence type="ECO:0000313" key="1">
    <source>
        <dbReference type="EMBL" id="KIJ91001.1"/>
    </source>
</evidence>
<protein>
    <submittedName>
        <fullName evidence="1">Uncharacterized protein</fullName>
    </submittedName>
</protein>
<reference evidence="2" key="2">
    <citation type="submission" date="2015-01" db="EMBL/GenBank/DDBJ databases">
        <title>Evolutionary Origins and Diversification of the Mycorrhizal Mutualists.</title>
        <authorList>
            <consortium name="DOE Joint Genome Institute"/>
            <consortium name="Mycorrhizal Genomics Consortium"/>
            <person name="Kohler A."/>
            <person name="Kuo A."/>
            <person name="Nagy L.G."/>
            <person name="Floudas D."/>
            <person name="Copeland A."/>
            <person name="Barry K.W."/>
            <person name="Cichocki N."/>
            <person name="Veneault-Fourrey C."/>
            <person name="LaButti K."/>
            <person name="Lindquist E.A."/>
            <person name="Lipzen A."/>
            <person name="Lundell T."/>
            <person name="Morin E."/>
            <person name="Murat C."/>
            <person name="Riley R."/>
            <person name="Ohm R."/>
            <person name="Sun H."/>
            <person name="Tunlid A."/>
            <person name="Henrissat B."/>
            <person name="Grigoriev I.V."/>
            <person name="Hibbett D.S."/>
            <person name="Martin F."/>
        </authorList>
    </citation>
    <scope>NUCLEOTIDE SEQUENCE [LARGE SCALE GENOMIC DNA]</scope>
    <source>
        <strain evidence="2">LaAM-08-1</strain>
    </source>
</reference>
<organism evidence="1 2">
    <name type="scientific">Laccaria amethystina LaAM-08-1</name>
    <dbReference type="NCBI Taxonomy" id="1095629"/>
    <lineage>
        <taxon>Eukaryota</taxon>
        <taxon>Fungi</taxon>
        <taxon>Dikarya</taxon>
        <taxon>Basidiomycota</taxon>
        <taxon>Agaricomycotina</taxon>
        <taxon>Agaricomycetes</taxon>
        <taxon>Agaricomycetidae</taxon>
        <taxon>Agaricales</taxon>
        <taxon>Agaricineae</taxon>
        <taxon>Hydnangiaceae</taxon>
        <taxon>Laccaria</taxon>
    </lineage>
</organism>
<dbReference type="EMBL" id="KN839071">
    <property type="protein sequence ID" value="KIJ91001.1"/>
    <property type="molecule type" value="Genomic_DNA"/>
</dbReference>
<gene>
    <name evidence="1" type="ORF">K443DRAFT_686352</name>
</gene>
<sequence length="90" mass="10116">MPHNTTTVNGRHVQDPDGWHITFCYKDKAQVASEKHTACHGYMPSKTDYMLVKATNTGEKPDATLKGIKVVKEVWPPFEDLEEGYGHFPG</sequence>
<keyword evidence="2" id="KW-1185">Reference proteome</keyword>
<dbReference type="OrthoDB" id="4955540at2759"/>
<accession>A0A0C9X0E3</accession>
<reference evidence="1 2" key="1">
    <citation type="submission" date="2014-04" db="EMBL/GenBank/DDBJ databases">
        <authorList>
            <consortium name="DOE Joint Genome Institute"/>
            <person name="Kuo A."/>
            <person name="Kohler A."/>
            <person name="Nagy L.G."/>
            <person name="Floudas D."/>
            <person name="Copeland A."/>
            <person name="Barry K.W."/>
            <person name="Cichocki N."/>
            <person name="Veneault-Fourrey C."/>
            <person name="LaButti K."/>
            <person name="Lindquist E.A."/>
            <person name="Lipzen A."/>
            <person name="Lundell T."/>
            <person name="Morin E."/>
            <person name="Murat C."/>
            <person name="Sun H."/>
            <person name="Tunlid A."/>
            <person name="Henrissat B."/>
            <person name="Grigoriev I.V."/>
            <person name="Hibbett D.S."/>
            <person name="Martin F."/>
            <person name="Nordberg H.P."/>
            <person name="Cantor M.N."/>
            <person name="Hua S.X."/>
        </authorList>
    </citation>
    <scope>NUCLEOTIDE SEQUENCE [LARGE SCALE GENOMIC DNA]</scope>
    <source>
        <strain evidence="1 2">LaAM-08-1</strain>
    </source>
</reference>
<dbReference type="HOGENOM" id="CLU_187031_0_0_1"/>
<name>A0A0C9X0E3_9AGAR</name>
<dbReference type="Proteomes" id="UP000054477">
    <property type="component" value="Unassembled WGS sequence"/>
</dbReference>
<evidence type="ECO:0000313" key="2">
    <source>
        <dbReference type="Proteomes" id="UP000054477"/>
    </source>
</evidence>
<dbReference type="AlphaFoldDB" id="A0A0C9X0E3"/>
<proteinExistence type="predicted"/>